<dbReference type="Gene3D" id="1.25.40.10">
    <property type="entry name" value="Tetratricopeptide repeat domain"/>
    <property type="match status" value="1"/>
</dbReference>
<feature type="repeat" description="TPR" evidence="1">
    <location>
        <begin position="372"/>
        <end position="405"/>
    </location>
</feature>
<dbReference type="SMART" id="SM00028">
    <property type="entry name" value="TPR"/>
    <property type="match status" value="2"/>
</dbReference>
<dbReference type="Gene3D" id="3.40.50.12710">
    <property type="match status" value="1"/>
</dbReference>
<keyword evidence="4" id="KW-1185">Reference proteome</keyword>
<comment type="caution">
    <text evidence="3">The sequence shown here is derived from an EMBL/GenBank/DDBJ whole genome shotgun (WGS) entry which is preliminary data.</text>
</comment>
<protein>
    <submittedName>
        <fullName evidence="3">Uncharacterized protein</fullName>
    </submittedName>
</protein>
<dbReference type="InterPro" id="IPR019734">
    <property type="entry name" value="TPR_rpt"/>
</dbReference>
<dbReference type="Proteomes" id="UP000664859">
    <property type="component" value="Unassembled WGS sequence"/>
</dbReference>
<organism evidence="3 4">
    <name type="scientific">Tribonema minus</name>
    <dbReference type="NCBI Taxonomy" id="303371"/>
    <lineage>
        <taxon>Eukaryota</taxon>
        <taxon>Sar</taxon>
        <taxon>Stramenopiles</taxon>
        <taxon>Ochrophyta</taxon>
        <taxon>PX clade</taxon>
        <taxon>Xanthophyceae</taxon>
        <taxon>Tribonematales</taxon>
        <taxon>Tribonemataceae</taxon>
        <taxon>Tribonema</taxon>
    </lineage>
</organism>
<dbReference type="AlphaFoldDB" id="A0A835YZ46"/>
<dbReference type="InterPro" id="IPR038375">
    <property type="entry name" value="NDUFAF7_sf"/>
</dbReference>
<proteinExistence type="predicted"/>
<evidence type="ECO:0000313" key="4">
    <source>
        <dbReference type="Proteomes" id="UP000664859"/>
    </source>
</evidence>
<evidence type="ECO:0000256" key="1">
    <source>
        <dbReference type="PROSITE-ProRule" id="PRU00339"/>
    </source>
</evidence>
<dbReference type="SUPFAM" id="SSF48452">
    <property type="entry name" value="TPR-like"/>
    <property type="match status" value="1"/>
</dbReference>
<dbReference type="PROSITE" id="PS50005">
    <property type="entry name" value="TPR"/>
    <property type="match status" value="1"/>
</dbReference>
<gene>
    <name evidence="3" type="ORF">JKP88DRAFT_269854</name>
</gene>
<keyword evidence="1" id="KW-0802">TPR repeat</keyword>
<evidence type="ECO:0000256" key="2">
    <source>
        <dbReference type="SAM" id="MobiDB-lite"/>
    </source>
</evidence>
<dbReference type="Pfam" id="PF00515">
    <property type="entry name" value="TPR_1"/>
    <property type="match status" value="1"/>
</dbReference>
<sequence length="451" mass="49672">MAGGRTKVATSQPIYIVELGAGAAKLSFVLLHKLLGLRQFWPRREDGGAPFKYIITDVTDSTFQFFREHSCLRPLFESGLLDLARYNAEEGGALQLEVSGEVLQPGTLEHPVVCVANYVFDSLRQDAFRVTAGGELEELLSTVSAAAAPADVRASLAPEVLRHIKCTSGGRGGVGSGSSFLMPVGALAALRNLRALTARGQLVVLAGDKGHTQLSEMDGQRDPHIALHGSFSCMVNFYALRLFVEAAGGCALSSLLGGRFGPDGFSTLQRCLKEESKTPGLRSALAVVRLSQHDPDVFYKFKQAFIDKAPHASEKLQNDIRHDMRRVYSCYYPLLPSKDVAFELGRIYMGLKDFAQAVELFSDSQKHCGVHHVSWYNMGVCHYYLNQLDAAAHCFDESLALCPDYPDALKWRRKLKNRGKGGQMRVLKGVRPPTPRCRRRKQQLTVGERTV</sequence>
<name>A0A835YZ46_9STRA</name>
<feature type="region of interest" description="Disordered" evidence="2">
    <location>
        <begin position="422"/>
        <end position="451"/>
    </location>
</feature>
<reference evidence="3" key="1">
    <citation type="submission" date="2021-02" db="EMBL/GenBank/DDBJ databases">
        <title>First Annotated Genome of the Yellow-green Alga Tribonema minus.</title>
        <authorList>
            <person name="Mahan K.M."/>
        </authorList>
    </citation>
    <scope>NUCLEOTIDE SEQUENCE</scope>
    <source>
        <strain evidence="3">UTEX B ZZ1240</strain>
    </source>
</reference>
<dbReference type="EMBL" id="JAFCMP010000224">
    <property type="protein sequence ID" value="KAG5182722.1"/>
    <property type="molecule type" value="Genomic_DNA"/>
</dbReference>
<evidence type="ECO:0000313" key="3">
    <source>
        <dbReference type="EMBL" id="KAG5182722.1"/>
    </source>
</evidence>
<dbReference type="OrthoDB" id="64915at2759"/>
<accession>A0A835YZ46</accession>
<dbReference type="InterPro" id="IPR011990">
    <property type="entry name" value="TPR-like_helical_dom_sf"/>
</dbReference>